<sequence length="139" mass="16449">MENFKFELNDKTYELKEDNLEYFANDEEQPVKGFDRDLIFSLLNETDDVVFDIEYYDNSCENCHVDKKEKVKAYRFLEYHFFIFTKKGEYIISNISNEFKNTSATQLFKLGKIDNSFIVSIAVCEDCGNYSIEIDQCDI</sequence>
<gene>
    <name evidence="1" type="ORF">ACJDUG_02090</name>
</gene>
<dbReference type="Pfam" id="PF12653">
    <property type="entry name" value="DUF3785"/>
    <property type="match status" value="1"/>
</dbReference>
<evidence type="ECO:0000313" key="1">
    <source>
        <dbReference type="EMBL" id="MFL0245765.1"/>
    </source>
</evidence>
<dbReference type="RefSeq" id="WP_406768218.1">
    <property type="nucleotide sequence ID" value="NZ_JBJHZZ010000001.1"/>
</dbReference>
<comment type="caution">
    <text evidence="1">The sequence shown here is derived from an EMBL/GenBank/DDBJ whole genome shotgun (WGS) entry which is preliminary data.</text>
</comment>
<proteinExistence type="predicted"/>
<keyword evidence="2" id="KW-1185">Reference proteome</keyword>
<dbReference type="InterPro" id="IPR024210">
    <property type="entry name" value="DUF3785"/>
</dbReference>
<reference evidence="1 2" key="1">
    <citation type="submission" date="2024-11" db="EMBL/GenBank/DDBJ databases">
        <authorList>
            <person name="Heng Y.C."/>
            <person name="Lim A.C.H."/>
            <person name="Lee J.K.Y."/>
            <person name="Kittelmann S."/>
        </authorList>
    </citation>
    <scope>NUCLEOTIDE SEQUENCE [LARGE SCALE GENOMIC DNA]</scope>
    <source>
        <strain evidence="1 2">WILCCON 0185</strain>
    </source>
</reference>
<organism evidence="1 2">
    <name type="scientific">Candidatus Clostridium stratigraminis</name>
    <dbReference type="NCBI Taxonomy" id="3381661"/>
    <lineage>
        <taxon>Bacteria</taxon>
        <taxon>Bacillati</taxon>
        <taxon>Bacillota</taxon>
        <taxon>Clostridia</taxon>
        <taxon>Eubacteriales</taxon>
        <taxon>Clostridiaceae</taxon>
        <taxon>Clostridium</taxon>
    </lineage>
</organism>
<name>A0ABW8T2A6_9CLOT</name>
<evidence type="ECO:0000313" key="2">
    <source>
        <dbReference type="Proteomes" id="UP001623591"/>
    </source>
</evidence>
<protein>
    <submittedName>
        <fullName evidence="1">DUF3785 family protein</fullName>
    </submittedName>
</protein>
<accession>A0ABW8T2A6</accession>
<dbReference type="Proteomes" id="UP001623591">
    <property type="component" value="Unassembled WGS sequence"/>
</dbReference>
<dbReference type="EMBL" id="JBJHZZ010000001">
    <property type="protein sequence ID" value="MFL0245765.1"/>
    <property type="molecule type" value="Genomic_DNA"/>
</dbReference>